<organism evidence="2 3">
    <name type="scientific">Tilletia horrida</name>
    <dbReference type="NCBI Taxonomy" id="155126"/>
    <lineage>
        <taxon>Eukaryota</taxon>
        <taxon>Fungi</taxon>
        <taxon>Dikarya</taxon>
        <taxon>Basidiomycota</taxon>
        <taxon>Ustilaginomycotina</taxon>
        <taxon>Exobasidiomycetes</taxon>
        <taxon>Tilletiales</taxon>
        <taxon>Tilletiaceae</taxon>
        <taxon>Tilletia</taxon>
    </lineage>
</organism>
<evidence type="ECO:0000313" key="2">
    <source>
        <dbReference type="EMBL" id="KAK0550520.1"/>
    </source>
</evidence>
<gene>
    <name evidence="2" type="ORF">OC846_003624</name>
</gene>
<dbReference type="EMBL" id="JAPDMZ010000091">
    <property type="protein sequence ID" value="KAK0550520.1"/>
    <property type="molecule type" value="Genomic_DNA"/>
</dbReference>
<evidence type="ECO:0000256" key="1">
    <source>
        <dbReference type="SAM" id="MobiDB-lite"/>
    </source>
</evidence>
<feature type="region of interest" description="Disordered" evidence="1">
    <location>
        <begin position="1158"/>
        <end position="1187"/>
    </location>
</feature>
<comment type="caution">
    <text evidence="2">The sequence shown here is derived from an EMBL/GenBank/DDBJ whole genome shotgun (WGS) entry which is preliminary data.</text>
</comment>
<accession>A0AAN6JR61</accession>
<feature type="compositionally biased region" description="Basic and acidic residues" evidence="1">
    <location>
        <begin position="123"/>
        <end position="133"/>
    </location>
</feature>
<sequence length="1235" mass="136804">MTANEMRPKGYSFTRLLHAGESPALSQAERFQAQIDEYLQQAGHLLASRSSSKNALTVLQFFHNTEQEYLDPRRYQESVSEATKKLVRTAISEPAYILTMQRLAELARTGFFPDALADFDRVFGPDADSKPESASDPPPAQDDSNAQQEADFQRRRPQQGSVRADVQVYHDLNGSFSSITGMLPAKFTDKRNYGLYLGSGPISIRTTPATTLLGNCAPEIFEMAFRLTRFPPHPHPTFKADDAYKFASGLLASIPTTLALSTLFKVGLTVRPSPTGNSEAEVNVERSPSIRGFLEIDADAKPTYVRTVARRMASLQLMRRDGVHALLDLCSTEAGELVPDLAEMDSSRAQFIIARALSEKAEVGMTEATVKSILPQLEALVSNEISDPFSEFHSWARLSLRDYLRGAVDGMTNMLLQPERSGQPEDAATKKWVTAVLPQLVHFVSSKVSDPSSASKPVTSFQLQVVAQAMARILGAHPKLSEEVLLREPIYHAFLGKRFYSRHQAKKLRQWKPVRKEGRGNSVSSRQALHAVQVFNCIFEHTNGDTAEPFRSMVRPVLATYVAVFQSLHRSSRWSESEENRLIEAAKLLHSRINSTFDLTSMDRPTELHVKFVDPIEKTQDGRIDPGEGMDFGRNQTLLLKSARGEPGELELFQERLNAYRRHAHYLLASPALDESTLSHFSNGALAILQCFHAVEQFALHPIRSEPIVSEATQGFVRTAILEPSYAQTIRRLAQLARGVTFPSALAEFDKIFGPDLDSKPAVAQMLVPPQKPNMAAMAPRASGLEVASLEETAPSFPGMIAAQVMEADQHSSLPADHVVYEDLYQFFAVIRWSFLGPVANWNTRGEHTVHNKPRPSPVETTSFKILIEVCGAEIIETAIRLTRYPPHGRPSLQAEGALLDATTLLASLPTGSALRILLKVGLPVRPPHFDEENVQDDLSGPASIGSFLVDQPNVKPTYVRKMSRRMGSFQLMRRDGVRSLLGLCATESGELVPDLAEMDSSQALSILARALSEQAEVGGTEALVHSMLSHFEALLSSSVSDPLHEPHPPPERPLKVQLEDAFIAMNDIMTSHKETKERKNRAATTWIKAMLPQLVHFVSSTVSDPTTASKPATSFQLQAVVRAMVSISRAHPELTEEILLREPLYAIVRGKRYYSRHQAKKRRRSNAADGDESEPKDGKPIVSPRQARHAARFVGCIFEHAPRDSQDDFGQIQVMFRTIMGCSVAFSEALRQAS</sequence>
<dbReference type="Proteomes" id="UP001176517">
    <property type="component" value="Unassembled WGS sequence"/>
</dbReference>
<feature type="region of interest" description="Disordered" evidence="1">
    <location>
        <begin position="123"/>
        <end position="163"/>
    </location>
</feature>
<protein>
    <submittedName>
        <fullName evidence="2">Uncharacterized protein</fullName>
    </submittedName>
</protein>
<name>A0AAN6JR61_9BASI</name>
<proteinExistence type="predicted"/>
<evidence type="ECO:0000313" key="3">
    <source>
        <dbReference type="Proteomes" id="UP001176517"/>
    </source>
</evidence>
<reference evidence="2" key="1">
    <citation type="journal article" date="2023" name="PhytoFront">
        <title>Draft Genome Resources of Seven Strains of Tilletia horrida, Causal Agent of Kernel Smut of Rice.</title>
        <authorList>
            <person name="Khanal S."/>
            <person name="Antony Babu S."/>
            <person name="Zhou X.G."/>
        </authorList>
    </citation>
    <scope>NUCLEOTIDE SEQUENCE</scope>
    <source>
        <strain evidence="2">TX6</strain>
    </source>
</reference>
<dbReference type="AlphaFoldDB" id="A0AAN6JR61"/>
<keyword evidence="3" id="KW-1185">Reference proteome</keyword>